<evidence type="ECO:0000256" key="10">
    <source>
        <dbReference type="ARBA" id="ARBA00032441"/>
    </source>
</evidence>
<keyword evidence="9" id="KW-0460">Magnesium</keyword>
<dbReference type="OrthoDB" id="9815896at2"/>
<organism evidence="11 12">
    <name type="scientific">Aminivibrio pyruvatiphilus</name>
    <dbReference type="NCBI Taxonomy" id="1005740"/>
    <lineage>
        <taxon>Bacteria</taxon>
        <taxon>Thermotogati</taxon>
        <taxon>Synergistota</taxon>
        <taxon>Synergistia</taxon>
        <taxon>Synergistales</taxon>
        <taxon>Aminobacteriaceae</taxon>
        <taxon>Aminivibrio</taxon>
    </lineage>
</organism>
<dbReference type="EMBL" id="SORI01000019">
    <property type="protein sequence ID" value="TDY56102.1"/>
    <property type="molecule type" value="Genomic_DNA"/>
</dbReference>
<evidence type="ECO:0000256" key="3">
    <source>
        <dbReference type="ARBA" id="ARBA00019010"/>
    </source>
</evidence>
<evidence type="ECO:0000256" key="7">
    <source>
        <dbReference type="ARBA" id="ARBA00022741"/>
    </source>
</evidence>
<evidence type="ECO:0000256" key="1">
    <source>
        <dbReference type="ARBA" id="ARBA00004496"/>
    </source>
</evidence>
<dbReference type="GO" id="GO:0005524">
    <property type="term" value="F:ATP binding"/>
    <property type="evidence" value="ECO:0007669"/>
    <property type="project" value="UniProtKB-KW"/>
</dbReference>
<name>A0A4R8M630_9BACT</name>
<gene>
    <name evidence="11" type="ORF">C8D99_11951</name>
</gene>
<dbReference type="GO" id="GO:0002949">
    <property type="term" value="P:tRNA threonylcarbamoyladenosine modification"/>
    <property type="evidence" value="ECO:0007669"/>
    <property type="project" value="InterPro"/>
</dbReference>
<dbReference type="InterPro" id="IPR003442">
    <property type="entry name" value="T6A_TsaE"/>
</dbReference>
<proteinExistence type="inferred from homology"/>
<dbReference type="GO" id="GO:0046872">
    <property type="term" value="F:metal ion binding"/>
    <property type="evidence" value="ECO:0007669"/>
    <property type="project" value="UniProtKB-KW"/>
</dbReference>
<dbReference type="Pfam" id="PF02367">
    <property type="entry name" value="TsaE"/>
    <property type="match status" value="1"/>
</dbReference>
<keyword evidence="5" id="KW-0819">tRNA processing</keyword>
<dbReference type="RefSeq" id="WP_133958719.1">
    <property type="nucleotide sequence ID" value="NZ_SORI01000019.1"/>
</dbReference>
<evidence type="ECO:0000256" key="6">
    <source>
        <dbReference type="ARBA" id="ARBA00022723"/>
    </source>
</evidence>
<keyword evidence="12" id="KW-1185">Reference proteome</keyword>
<reference evidence="11 12" key="1">
    <citation type="submission" date="2019-03" db="EMBL/GenBank/DDBJ databases">
        <title>Genomic Encyclopedia of Type Strains, Phase IV (KMG-IV): sequencing the most valuable type-strain genomes for metagenomic binning, comparative biology and taxonomic classification.</title>
        <authorList>
            <person name="Goeker M."/>
        </authorList>
    </citation>
    <scope>NUCLEOTIDE SEQUENCE [LARGE SCALE GENOMIC DNA]</scope>
    <source>
        <strain evidence="11 12">DSM 25964</strain>
    </source>
</reference>
<dbReference type="PANTHER" id="PTHR33540">
    <property type="entry name" value="TRNA THREONYLCARBAMOYLADENOSINE BIOSYNTHESIS PROTEIN TSAE"/>
    <property type="match status" value="1"/>
</dbReference>
<evidence type="ECO:0000313" key="12">
    <source>
        <dbReference type="Proteomes" id="UP000295066"/>
    </source>
</evidence>
<dbReference type="InterPro" id="IPR027417">
    <property type="entry name" value="P-loop_NTPase"/>
</dbReference>
<evidence type="ECO:0000256" key="8">
    <source>
        <dbReference type="ARBA" id="ARBA00022840"/>
    </source>
</evidence>
<dbReference type="Proteomes" id="UP000295066">
    <property type="component" value="Unassembled WGS sequence"/>
</dbReference>
<evidence type="ECO:0000256" key="2">
    <source>
        <dbReference type="ARBA" id="ARBA00007599"/>
    </source>
</evidence>
<comment type="similarity">
    <text evidence="2">Belongs to the TsaE family.</text>
</comment>
<evidence type="ECO:0000256" key="4">
    <source>
        <dbReference type="ARBA" id="ARBA00022490"/>
    </source>
</evidence>
<comment type="caution">
    <text evidence="11">The sequence shown here is derived from an EMBL/GenBank/DDBJ whole genome shotgun (WGS) entry which is preliminary data.</text>
</comment>
<keyword evidence="8" id="KW-0067">ATP-binding</keyword>
<dbReference type="Gene3D" id="3.40.50.300">
    <property type="entry name" value="P-loop containing nucleotide triphosphate hydrolases"/>
    <property type="match status" value="1"/>
</dbReference>
<accession>A0A4R8M630</accession>
<dbReference type="GO" id="GO:0005737">
    <property type="term" value="C:cytoplasm"/>
    <property type="evidence" value="ECO:0007669"/>
    <property type="project" value="UniProtKB-SubCell"/>
</dbReference>
<evidence type="ECO:0000256" key="9">
    <source>
        <dbReference type="ARBA" id="ARBA00022842"/>
    </source>
</evidence>
<protein>
    <recommendedName>
        <fullName evidence="3">tRNA threonylcarbamoyladenosine biosynthesis protein TsaE</fullName>
    </recommendedName>
    <alternativeName>
        <fullName evidence="10">t(6)A37 threonylcarbamoyladenosine biosynthesis protein TsaE</fullName>
    </alternativeName>
</protein>
<keyword evidence="6" id="KW-0479">Metal-binding</keyword>
<comment type="subcellular location">
    <subcellularLocation>
        <location evidence="1">Cytoplasm</location>
    </subcellularLocation>
</comment>
<evidence type="ECO:0000256" key="5">
    <source>
        <dbReference type="ARBA" id="ARBA00022694"/>
    </source>
</evidence>
<dbReference type="PANTHER" id="PTHR33540:SF2">
    <property type="entry name" value="TRNA THREONYLCARBAMOYLADENOSINE BIOSYNTHESIS PROTEIN TSAE"/>
    <property type="match status" value="1"/>
</dbReference>
<dbReference type="NCBIfam" id="TIGR00150">
    <property type="entry name" value="T6A_YjeE"/>
    <property type="match status" value="1"/>
</dbReference>
<sequence length="167" mass="18780">MFFKPSRTAVTESEEETAQLGALLAGHISGGITILLSGDLGAGKTTLVRGFCEALGFRKVRSPSFTLVNHYSAGNRKIVHSDLYRLESRDVDDLDLQEDDSGETVLFVEWAEKVPYFSGRPLWKVQISSPDFLRFPERRQFDFFALNPEGEELLSLIWQIIGEVIPE</sequence>
<dbReference type="AlphaFoldDB" id="A0A4R8M630"/>
<keyword evidence="4" id="KW-0963">Cytoplasm</keyword>
<evidence type="ECO:0000313" key="11">
    <source>
        <dbReference type="EMBL" id="TDY56102.1"/>
    </source>
</evidence>
<dbReference type="SUPFAM" id="SSF52540">
    <property type="entry name" value="P-loop containing nucleoside triphosphate hydrolases"/>
    <property type="match status" value="1"/>
</dbReference>
<keyword evidence="7" id="KW-0547">Nucleotide-binding</keyword>